<evidence type="ECO:0000313" key="3">
    <source>
        <dbReference type="Proteomes" id="UP000272908"/>
    </source>
</evidence>
<accession>A0A3B0M3S2</accession>
<reference evidence="3" key="1">
    <citation type="submission" date="2018-08" db="EMBL/GenBank/DDBJ databases">
        <authorList>
            <person name="Rodrigo-Torres L."/>
            <person name="Arahal R. D."/>
            <person name="Lucena T."/>
        </authorList>
    </citation>
    <scope>NUCLEOTIDE SEQUENCE [LARGE SCALE GENOMIC DNA]</scope>
    <source>
        <strain evidence="3">CECT 7235</strain>
    </source>
</reference>
<keyword evidence="3" id="KW-1185">Reference proteome</keyword>
<organism evidence="2 3">
    <name type="scientific">Roseinatronobacter ekhonensis</name>
    <dbReference type="NCBI Taxonomy" id="254356"/>
    <lineage>
        <taxon>Bacteria</taxon>
        <taxon>Pseudomonadati</taxon>
        <taxon>Pseudomonadota</taxon>
        <taxon>Alphaproteobacteria</taxon>
        <taxon>Rhodobacterales</taxon>
        <taxon>Paracoccaceae</taxon>
        <taxon>Roseinatronobacter</taxon>
    </lineage>
</organism>
<keyword evidence="1" id="KW-0812">Transmembrane</keyword>
<dbReference type="Proteomes" id="UP000272908">
    <property type="component" value="Unassembled WGS sequence"/>
</dbReference>
<dbReference type="EMBL" id="UIHC01000001">
    <property type="protein sequence ID" value="SUZ30453.1"/>
    <property type="molecule type" value="Genomic_DNA"/>
</dbReference>
<evidence type="ECO:0000313" key="2">
    <source>
        <dbReference type="EMBL" id="SUZ30453.1"/>
    </source>
</evidence>
<keyword evidence="1" id="KW-0472">Membrane</keyword>
<proteinExistence type="predicted"/>
<dbReference type="RefSeq" id="WP_121092759.1">
    <property type="nucleotide sequence ID" value="NZ_UIHC01000001.1"/>
</dbReference>
<protein>
    <submittedName>
        <fullName evidence="2">Uncharacterized protein</fullName>
    </submittedName>
</protein>
<gene>
    <name evidence="2" type="ORF">ROE7235_00175</name>
</gene>
<keyword evidence="1" id="KW-1133">Transmembrane helix</keyword>
<feature type="transmembrane region" description="Helical" evidence="1">
    <location>
        <begin position="30"/>
        <end position="48"/>
    </location>
</feature>
<name>A0A3B0M3S2_9RHOB</name>
<evidence type="ECO:0000256" key="1">
    <source>
        <dbReference type="SAM" id="Phobius"/>
    </source>
</evidence>
<dbReference type="AlphaFoldDB" id="A0A3B0M3S2"/>
<sequence>MRSPAVELKAARCDDTVTEMLAQKGHDMDWGWIGLGFVFVCLIAGLVLRIKEIKRTGMTGWTHNNAQIWAADASAREAERKAKALRAAQSDRPDQRDS</sequence>